<dbReference type="InterPro" id="IPR001810">
    <property type="entry name" value="F-box_dom"/>
</dbReference>
<dbReference type="InterPro" id="IPR055290">
    <property type="entry name" value="At3g26010-like"/>
</dbReference>
<comment type="caution">
    <text evidence="3">The sequence shown here is derived from an EMBL/GenBank/DDBJ whole genome shotgun (WGS) entry which is preliminary data.</text>
</comment>
<dbReference type="CDD" id="cd22157">
    <property type="entry name" value="F-box_AtFBW1-like"/>
    <property type="match status" value="1"/>
</dbReference>
<dbReference type="PANTHER" id="PTHR35546:SF106">
    <property type="entry name" value="DUF1618 DOMAIN-CONTAINING PROTEIN"/>
    <property type="match status" value="1"/>
</dbReference>
<keyword evidence="4" id="KW-1185">Reference proteome</keyword>
<feature type="compositionally biased region" description="Polar residues" evidence="1">
    <location>
        <begin position="1"/>
        <end position="12"/>
    </location>
</feature>
<evidence type="ECO:0000259" key="2">
    <source>
        <dbReference type="SMART" id="SM00256"/>
    </source>
</evidence>
<organism evidence="3 4">
    <name type="scientific">Digitaria exilis</name>
    <dbReference type="NCBI Taxonomy" id="1010633"/>
    <lineage>
        <taxon>Eukaryota</taxon>
        <taxon>Viridiplantae</taxon>
        <taxon>Streptophyta</taxon>
        <taxon>Embryophyta</taxon>
        <taxon>Tracheophyta</taxon>
        <taxon>Spermatophyta</taxon>
        <taxon>Magnoliopsida</taxon>
        <taxon>Liliopsida</taxon>
        <taxon>Poales</taxon>
        <taxon>Poaceae</taxon>
        <taxon>PACMAD clade</taxon>
        <taxon>Panicoideae</taxon>
        <taxon>Panicodae</taxon>
        <taxon>Paniceae</taxon>
        <taxon>Anthephorinae</taxon>
        <taxon>Digitaria</taxon>
    </lineage>
</organism>
<proteinExistence type="predicted"/>
<dbReference type="SUPFAM" id="SSF81383">
    <property type="entry name" value="F-box domain"/>
    <property type="match status" value="1"/>
</dbReference>
<dbReference type="PANTHER" id="PTHR35546">
    <property type="entry name" value="F-BOX PROTEIN INTERACTION DOMAIN PROTEIN-RELATED"/>
    <property type="match status" value="1"/>
</dbReference>
<dbReference type="AlphaFoldDB" id="A0A835BMB7"/>
<evidence type="ECO:0000313" key="3">
    <source>
        <dbReference type="EMBL" id="KAF8692675.1"/>
    </source>
</evidence>
<dbReference type="EMBL" id="JACEFO010001934">
    <property type="protein sequence ID" value="KAF8692675.1"/>
    <property type="molecule type" value="Genomic_DNA"/>
</dbReference>
<dbReference type="SMART" id="SM00256">
    <property type="entry name" value="FBOX"/>
    <property type="match status" value="1"/>
</dbReference>
<feature type="domain" description="F-box" evidence="2">
    <location>
        <begin position="84"/>
        <end position="124"/>
    </location>
</feature>
<dbReference type="Proteomes" id="UP000636709">
    <property type="component" value="Unassembled WGS sequence"/>
</dbReference>
<dbReference type="Gene3D" id="1.20.1280.50">
    <property type="match status" value="1"/>
</dbReference>
<evidence type="ECO:0000313" key="4">
    <source>
        <dbReference type="Proteomes" id="UP000636709"/>
    </source>
</evidence>
<gene>
    <name evidence="3" type="ORF">HU200_039504</name>
</gene>
<reference evidence="3" key="1">
    <citation type="submission" date="2020-07" db="EMBL/GenBank/DDBJ databases">
        <title>Genome sequence and genetic diversity analysis of an under-domesticated orphan crop, white fonio (Digitaria exilis).</title>
        <authorList>
            <person name="Bennetzen J.L."/>
            <person name="Chen S."/>
            <person name="Ma X."/>
            <person name="Wang X."/>
            <person name="Yssel A.E.J."/>
            <person name="Chaluvadi S.R."/>
            <person name="Johnson M."/>
            <person name="Gangashetty P."/>
            <person name="Hamidou F."/>
            <person name="Sanogo M.D."/>
            <person name="Zwaenepoel A."/>
            <person name="Wallace J."/>
            <person name="Van De Peer Y."/>
            <person name="Van Deynze A."/>
        </authorList>
    </citation>
    <scope>NUCLEOTIDE SEQUENCE</scope>
    <source>
        <tissue evidence="3">Leaves</tissue>
    </source>
</reference>
<feature type="region of interest" description="Disordered" evidence="1">
    <location>
        <begin position="1"/>
        <end position="56"/>
    </location>
</feature>
<dbReference type="Pfam" id="PF00646">
    <property type="entry name" value="F-box"/>
    <property type="match status" value="1"/>
</dbReference>
<dbReference type="OrthoDB" id="606438at2759"/>
<accession>A0A835BMB7</accession>
<name>A0A835BMB7_9POAL</name>
<protein>
    <recommendedName>
        <fullName evidence="2">F-box domain-containing protein</fullName>
    </recommendedName>
</protein>
<dbReference type="InterPro" id="IPR036047">
    <property type="entry name" value="F-box-like_dom_sf"/>
</dbReference>
<evidence type="ECO:0000256" key="1">
    <source>
        <dbReference type="SAM" id="MobiDB-lite"/>
    </source>
</evidence>
<sequence length="268" mass="30476">MANPVQSLNNPKAQHGPATPPEPYVCNTSNRAAEGRARGAIQPPRQAPPPSIPSVAGCRYVPSPPRRRASWAFRTAPWRAASPTSDDPLVEILSRLPAESICRFKCVSKPWRDLIADLIHRKKLPFDGDEKTSRIIRWIEKHGFLDFLGQSHGNLYCISGDIDDSYMITEMSIWVLEDYHTEEWVLRYSVSIFQLFGKMRSQFGSYEVVTIHPDCNLVFFVEYDDLKLISYNMDSKEVCDVCTLGRSYGRITPYDPYFSDLSVLGNKH</sequence>